<evidence type="ECO:0000256" key="11">
    <source>
        <dbReference type="ARBA" id="ARBA00038408"/>
    </source>
</evidence>
<dbReference type="InterPro" id="IPR000297">
    <property type="entry name" value="PPIase_PpiC"/>
</dbReference>
<comment type="subcellular location">
    <subcellularLocation>
        <location evidence="1">Cell inner membrane</location>
        <topology evidence="1">Single-pass type II membrane protein</topology>
        <orientation evidence="1">Periplasmic side</orientation>
    </subcellularLocation>
</comment>
<name>A0ABU3Q258_9SPHN</name>
<dbReference type="Pfam" id="PF13624">
    <property type="entry name" value="SurA_N_3"/>
    <property type="match status" value="1"/>
</dbReference>
<dbReference type="PANTHER" id="PTHR47529">
    <property type="entry name" value="PEPTIDYL-PROLYL CIS-TRANS ISOMERASE D"/>
    <property type="match status" value="1"/>
</dbReference>
<evidence type="ECO:0000313" key="16">
    <source>
        <dbReference type="EMBL" id="MDT9597506.1"/>
    </source>
</evidence>
<gene>
    <name evidence="16" type="ORF">RQX22_00890</name>
</gene>
<evidence type="ECO:0000256" key="14">
    <source>
        <dbReference type="PROSITE-ProRule" id="PRU00278"/>
    </source>
</evidence>
<protein>
    <recommendedName>
        <fullName evidence="2">Parvulin-like PPIase</fullName>
    </recommendedName>
    <alternativeName>
        <fullName evidence="9">Peptidyl-prolyl cis-trans isomerase plp</fullName>
    </alternativeName>
    <alternativeName>
        <fullName evidence="12">Periplasmic chaperone PpiD</fullName>
    </alternativeName>
    <alternativeName>
        <fullName evidence="13">Periplasmic folding chaperone</fullName>
    </alternativeName>
    <alternativeName>
        <fullName evidence="10">Rotamase plp</fullName>
    </alternativeName>
</protein>
<keyword evidence="5" id="KW-0812">Transmembrane</keyword>
<dbReference type="SUPFAM" id="SSF54534">
    <property type="entry name" value="FKBP-like"/>
    <property type="match status" value="1"/>
</dbReference>
<keyword evidence="6" id="KW-1133">Transmembrane helix</keyword>
<dbReference type="PANTHER" id="PTHR47529:SF1">
    <property type="entry name" value="PERIPLASMIC CHAPERONE PPID"/>
    <property type="match status" value="1"/>
</dbReference>
<dbReference type="InterPro" id="IPR046357">
    <property type="entry name" value="PPIase_dom_sf"/>
</dbReference>
<dbReference type="SUPFAM" id="SSF109998">
    <property type="entry name" value="Triger factor/SurA peptide-binding domain-like"/>
    <property type="match status" value="1"/>
</dbReference>
<keyword evidence="8" id="KW-0143">Chaperone</keyword>
<dbReference type="Gene3D" id="3.10.50.40">
    <property type="match status" value="1"/>
</dbReference>
<evidence type="ECO:0000256" key="9">
    <source>
        <dbReference type="ARBA" id="ARBA00030642"/>
    </source>
</evidence>
<accession>A0ABU3Q258</accession>
<evidence type="ECO:0000256" key="6">
    <source>
        <dbReference type="ARBA" id="ARBA00022989"/>
    </source>
</evidence>
<dbReference type="InterPro" id="IPR027304">
    <property type="entry name" value="Trigger_fact/SurA_dom_sf"/>
</dbReference>
<proteinExistence type="inferred from homology"/>
<keyword evidence="14 16" id="KW-0413">Isomerase</keyword>
<evidence type="ECO:0000256" key="10">
    <source>
        <dbReference type="ARBA" id="ARBA00031484"/>
    </source>
</evidence>
<keyword evidence="14" id="KW-0697">Rotamase</keyword>
<evidence type="ECO:0000256" key="8">
    <source>
        <dbReference type="ARBA" id="ARBA00023186"/>
    </source>
</evidence>
<dbReference type="Pfam" id="PF13145">
    <property type="entry name" value="Rotamase_2"/>
    <property type="match status" value="1"/>
</dbReference>
<feature type="domain" description="PpiC" evidence="15">
    <location>
        <begin position="271"/>
        <end position="361"/>
    </location>
</feature>
<dbReference type="GO" id="GO:0016853">
    <property type="term" value="F:isomerase activity"/>
    <property type="evidence" value="ECO:0007669"/>
    <property type="project" value="UniProtKB-KW"/>
</dbReference>
<dbReference type="RefSeq" id="WP_315722791.1">
    <property type="nucleotide sequence ID" value="NZ_JAVUPU010000001.1"/>
</dbReference>
<sequence length="648" mass="68303">MLSYFRRGVTAKIMLGLLFITLIALVITGFGTGGSGLGGLGGLGSSSVASVEGETITTGDVTEQVNRQLARARQRSPELDIATFVRSGAIEQIVGDMITSTALLVFGRDIGIGASVDMVNREIAGIPAFQNMAGQFDNDVFRRALAQEKISETKLREEIEASLIQRQMLLPVGGSAQAPRGIALQYASLLLETRSGSVGLVPAEAMGAGTEPSAQDITTFYNSSKARYTIPERRVIRYATFGREQVAAGSVPTDAEITAFYQRNAASYGPTETRTLSQVVLPDEAAARAFAAKLAAGTSFARAAADAGFSAADTSVGQQSKDAFAKASTAAVANAAFTVAEGAATAPIKSELGWHVVRVDAINRTPARPLATVRGEIAAQLGQQKMEQALADLEAKIQDSLGEGSSIEEIARANNLTIRETSPITATGAAPGNPDAQTPPEVRPLLQTAFDMVEDEDPVVEPVVPGQLFAIVQIAKIVPAAAPPLAQIRERVKADLVVKRANDRARAVAGSILAKVNAGTPVAKAFAEAQMPLPPVSPIMARRMDLVQRQEGIPPPLAMLFSMPRGKARLIAAPGGQGWYVVQLDKVVPGDASKVPALVETTRTQFAQVLGDEYTRQFTRAVQAEKEVKRNEDAVAALKNQLTGGPAR</sequence>
<evidence type="ECO:0000259" key="15">
    <source>
        <dbReference type="PROSITE" id="PS50198"/>
    </source>
</evidence>
<evidence type="ECO:0000256" key="4">
    <source>
        <dbReference type="ARBA" id="ARBA00022519"/>
    </source>
</evidence>
<reference evidence="16 17" key="1">
    <citation type="submission" date="2023-05" db="EMBL/GenBank/DDBJ databases">
        <authorList>
            <person name="Guo Y."/>
        </authorList>
    </citation>
    <scope>NUCLEOTIDE SEQUENCE [LARGE SCALE GENOMIC DNA]</scope>
    <source>
        <strain evidence="16 17">GR2756</strain>
    </source>
</reference>
<evidence type="ECO:0000256" key="5">
    <source>
        <dbReference type="ARBA" id="ARBA00022692"/>
    </source>
</evidence>
<evidence type="ECO:0000313" key="17">
    <source>
        <dbReference type="Proteomes" id="UP001259572"/>
    </source>
</evidence>
<dbReference type="EMBL" id="JAVUPU010000001">
    <property type="protein sequence ID" value="MDT9597506.1"/>
    <property type="molecule type" value="Genomic_DNA"/>
</dbReference>
<evidence type="ECO:0000256" key="12">
    <source>
        <dbReference type="ARBA" id="ARBA00040743"/>
    </source>
</evidence>
<comment type="similarity">
    <text evidence="11">Belongs to the PpiD chaperone family.</text>
</comment>
<evidence type="ECO:0000256" key="3">
    <source>
        <dbReference type="ARBA" id="ARBA00022475"/>
    </source>
</evidence>
<dbReference type="InterPro" id="IPR052029">
    <property type="entry name" value="PpiD_chaperone"/>
</dbReference>
<dbReference type="Proteomes" id="UP001259572">
    <property type="component" value="Unassembled WGS sequence"/>
</dbReference>
<evidence type="ECO:0000256" key="13">
    <source>
        <dbReference type="ARBA" id="ARBA00042775"/>
    </source>
</evidence>
<comment type="caution">
    <text evidence="16">The sequence shown here is derived from an EMBL/GenBank/DDBJ whole genome shotgun (WGS) entry which is preliminary data.</text>
</comment>
<evidence type="ECO:0000256" key="7">
    <source>
        <dbReference type="ARBA" id="ARBA00023136"/>
    </source>
</evidence>
<dbReference type="Gene3D" id="1.10.4030.10">
    <property type="entry name" value="Porin chaperone SurA, peptide-binding domain"/>
    <property type="match status" value="2"/>
</dbReference>
<keyword evidence="17" id="KW-1185">Reference proteome</keyword>
<dbReference type="PROSITE" id="PS50198">
    <property type="entry name" value="PPIC_PPIASE_2"/>
    <property type="match status" value="1"/>
</dbReference>
<evidence type="ECO:0000256" key="1">
    <source>
        <dbReference type="ARBA" id="ARBA00004382"/>
    </source>
</evidence>
<keyword evidence="4" id="KW-0997">Cell inner membrane</keyword>
<keyword evidence="7" id="KW-0472">Membrane</keyword>
<organism evidence="16 17">
    <name type="scientific">Sphingosinicella rhizophila</name>
    <dbReference type="NCBI Taxonomy" id="3050082"/>
    <lineage>
        <taxon>Bacteria</taxon>
        <taxon>Pseudomonadati</taxon>
        <taxon>Pseudomonadota</taxon>
        <taxon>Alphaproteobacteria</taxon>
        <taxon>Sphingomonadales</taxon>
        <taxon>Sphingosinicellaceae</taxon>
        <taxon>Sphingosinicella</taxon>
    </lineage>
</organism>
<evidence type="ECO:0000256" key="2">
    <source>
        <dbReference type="ARBA" id="ARBA00018370"/>
    </source>
</evidence>
<keyword evidence="3" id="KW-1003">Cell membrane</keyword>